<dbReference type="Pfam" id="PF04343">
    <property type="entry name" value="DUF488"/>
    <property type="match status" value="1"/>
</dbReference>
<dbReference type="InterPro" id="IPR007438">
    <property type="entry name" value="DUF488"/>
</dbReference>
<proteinExistence type="predicted"/>
<dbReference type="EMBL" id="DSBX01000344">
    <property type="protein sequence ID" value="HDR00396.1"/>
    <property type="molecule type" value="Genomic_DNA"/>
</dbReference>
<sequence length="163" mass="17912">MSGRSVLSAGHSNHEQAEFLALLRRHSVTLVADVRSAPYSHHAPQFNREMLAAAVERAGMEYVYLGRELGGKPEPPVPLERIAKSPEFIRGVERLAGLAAERQVAIICGEENPARCHRRLLIAPVLGRLGVEMRHVRADGRVQSDDEVEREASGGQTSLEFGE</sequence>
<dbReference type="InterPro" id="IPR014519">
    <property type="entry name" value="UCP024492"/>
</dbReference>
<dbReference type="PANTHER" id="PTHR39337">
    <property type="entry name" value="BLR5642 PROTEIN"/>
    <property type="match status" value="1"/>
</dbReference>
<gene>
    <name evidence="2" type="ORF">ENN51_08965</name>
</gene>
<comment type="caution">
    <text evidence="2">The sequence shown here is derived from an EMBL/GenBank/DDBJ whole genome shotgun (WGS) entry which is preliminary data.</text>
</comment>
<accession>A0A7V0T738</accession>
<dbReference type="PANTHER" id="PTHR39337:SF1">
    <property type="entry name" value="BLR5642 PROTEIN"/>
    <property type="match status" value="1"/>
</dbReference>
<dbReference type="Proteomes" id="UP000885672">
    <property type="component" value="Unassembled WGS sequence"/>
</dbReference>
<name>A0A7V0T738_UNCW3</name>
<dbReference type="PIRSF" id="PIRSF024492">
    <property type="entry name" value="UCP024492"/>
    <property type="match status" value="1"/>
</dbReference>
<evidence type="ECO:0000256" key="1">
    <source>
        <dbReference type="SAM" id="MobiDB-lite"/>
    </source>
</evidence>
<protein>
    <submittedName>
        <fullName evidence="2">DUF488 domain-containing protein</fullName>
    </submittedName>
</protein>
<dbReference type="AlphaFoldDB" id="A0A7V0T738"/>
<feature type="region of interest" description="Disordered" evidence="1">
    <location>
        <begin position="141"/>
        <end position="163"/>
    </location>
</feature>
<evidence type="ECO:0000313" key="2">
    <source>
        <dbReference type="EMBL" id="HDR00396.1"/>
    </source>
</evidence>
<organism evidence="2">
    <name type="scientific">candidate division WOR-3 bacterium</name>
    <dbReference type="NCBI Taxonomy" id="2052148"/>
    <lineage>
        <taxon>Bacteria</taxon>
        <taxon>Bacteria division WOR-3</taxon>
    </lineage>
</organism>
<reference evidence="2" key="1">
    <citation type="journal article" date="2020" name="mSystems">
        <title>Genome- and Community-Level Interaction Insights into Carbon Utilization and Element Cycling Functions of Hydrothermarchaeota in Hydrothermal Sediment.</title>
        <authorList>
            <person name="Zhou Z."/>
            <person name="Liu Y."/>
            <person name="Xu W."/>
            <person name="Pan J."/>
            <person name="Luo Z.H."/>
            <person name="Li M."/>
        </authorList>
    </citation>
    <scope>NUCLEOTIDE SEQUENCE [LARGE SCALE GENOMIC DNA]</scope>
    <source>
        <strain evidence="2">SpSt-1182</strain>
    </source>
</reference>
<feature type="compositionally biased region" description="Polar residues" evidence="1">
    <location>
        <begin position="154"/>
        <end position="163"/>
    </location>
</feature>